<dbReference type="Proteomes" id="UP000320762">
    <property type="component" value="Unassembled WGS sequence"/>
</dbReference>
<name>A0A550CGX8_9AGAR</name>
<gene>
    <name evidence="1" type="ORF">BD626DRAFT_264610</name>
</gene>
<dbReference type="Gene3D" id="3.80.10.10">
    <property type="entry name" value="Ribonuclease Inhibitor"/>
    <property type="match status" value="1"/>
</dbReference>
<keyword evidence="2" id="KW-1185">Reference proteome</keyword>
<reference evidence="1 2" key="1">
    <citation type="journal article" date="2019" name="New Phytol.">
        <title>Comparative genomics reveals unique wood-decay strategies and fruiting body development in the Schizophyllaceae.</title>
        <authorList>
            <person name="Almasi E."/>
            <person name="Sahu N."/>
            <person name="Krizsan K."/>
            <person name="Balint B."/>
            <person name="Kovacs G.M."/>
            <person name="Kiss B."/>
            <person name="Cseklye J."/>
            <person name="Drula E."/>
            <person name="Henrissat B."/>
            <person name="Nagy I."/>
            <person name="Chovatia M."/>
            <person name="Adam C."/>
            <person name="LaButti K."/>
            <person name="Lipzen A."/>
            <person name="Riley R."/>
            <person name="Grigoriev I.V."/>
            <person name="Nagy L.G."/>
        </authorList>
    </citation>
    <scope>NUCLEOTIDE SEQUENCE [LARGE SCALE GENOMIC DNA]</scope>
    <source>
        <strain evidence="1 2">NL-1724</strain>
    </source>
</reference>
<dbReference type="AlphaFoldDB" id="A0A550CGX8"/>
<dbReference type="SUPFAM" id="SSF52047">
    <property type="entry name" value="RNI-like"/>
    <property type="match status" value="1"/>
</dbReference>
<dbReference type="InterPro" id="IPR032675">
    <property type="entry name" value="LRR_dom_sf"/>
</dbReference>
<dbReference type="OrthoDB" id="3266451at2759"/>
<comment type="caution">
    <text evidence="1">The sequence shown here is derived from an EMBL/GenBank/DDBJ whole genome shotgun (WGS) entry which is preliminary data.</text>
</comment>
<dbReference type="EMBL" id="VDMD01000008">
    <property type="protein sequence ID" value="TRM64043.1"/>
    <property type="molecule type" value="Genomic_DNA"/>
</dbReference>
<organism evidence="1 2">
    <name type="scientific">Schizophyllum amplum</name>
    <dbReference type="NCBI Taxonomy" id="97359"/>
    <lineage>
        <taxon>Eukaryota</taxon>
        <taxon>Fungi</taxon>
        <taxon>Dikarya</taxon>
        <taxon>Basidiomycota</taxon>
        <taxon>Agaricomycotina</taxon>
        <taxon>Agaricomycetes</taxon>
        <taxon>Agaricomycetidae</taxon>
        <taxon>Agaricales</taxon>
        <taxon>Schizophyllaceae</taxon>
        <taxon>Schizophyllum</taxon>
    </lineage>
</organism>
<proteinExistence type="predicted"/>
<protein>
    <submittedName>
        <fullName evidence="1">Uncharacterized protein</fullName>
    </submittedName>
</protein>
<accession>A0A550CGX8</accession>
<evidence type="ECO:0000313" key="2">
    <source>
        <dbReference type="Proteomes" id="UP000320762"/>
    </source>
</evidence>
<evidence type="ECO:0000313" key="1">
    <source>
        <dbReference type="EMBL" id="TRM64043.1"/>
    </source>
</evidence>
<sequence>MVRNHHDLLSTGRTTSPADMASYREGLLPSFEQAATIMEAIPELESQLVNVDVEMDRLRTLHDQISTELALKRSLIASVRRLPIEVLSEIFLHLYHSPTRAKIYAPGKQTHASHLIASTVAHVCVAWRAAALGTQQLWSRIDVNKYSRSVDAYADACLSGPASAISTYVAGKVETGQASRLPPPSRTPMALDSSEWVYRMLQSLVLQKCFARLRCADLVVHVRDGTQLTAPFDFLADAPQLRKVDLDMPKHVLDHTLNLPVSWKLVHFGFASRRLDALHVLPTVAQYAATLQSLSCTANGRATTTVQAIQTIGMPALHRITLGSSAQVFIKFIDAPNLQEISLISNDLRRNPYAALQRFLSSPVAPVKSLHRLKILEVWRVFDEMASRQLLRCLKRMNGLRELEISTGYIGCDINAQEDLPVFVSPVLWDGLTVRDGKAPILPNLRFFKLSFDGLRLPREALEAQQQSLTPMLRSRETARVVEGRKVVALERVEIIDEEEPRKSTL</sequence>